<dbReference type="EMBL" id="CM042012">
    <property type="protein sequence ID" value="KAI3749676.1"/>
    <property type="molecule type" value="Genomic_DNA"/>
</dbReference>
<gene>
    <name evidence="1" type="ORF">L2E82_20292</name>
</gene>
<name>A0ACB9DTA2_CICIN</name>
<organism evidence="1 2">
    <name type="scientific">Cichorium intybus</name>
    <name type="common">Chicory</name>
    <dbReference type="NCBI Taxonomy" id="13427"/>
    <lineage>
        <taxon>Eukaryota</taxon>
        <taxon>Viridiplantae</taxon>
        <taxon>Streptophyta</taxon>
        <taxon>Embryophyta</taxon>
        <taxon>Tracheophyta</taxon>
        <taxon>Spermatophyta</taxon>
        <taxon>Magnoliopsida</taxon>
        <taxon>eudicotyledons</taxon>
        <taxon>Gunneridae</taxon>
        <taxon>Pentapetalae</taxon>
        <taxon>asterids</taxon>
        <taxon>campanulids</taxon>
        <taxon>Asterales</taxon>
        <taxon>Asteraceae</taxon>
        <taxon>Cichorioideae</taxon>
        <taxon>Cichorieae</taxon>
        <taxon>Cichoriinae</taxon>
        <taxon>Cichorium</taxon>
    </lineage>
</organism>
<sequence length="480" mass="53778">MIEIGKERDSEVRKMSIDENNNELHLVMFPFLAFGHISPFVQLANKLSAYSGVRISFLAASANIPRIETMLNRTATTQIIPLNLPHVDGLPEGIENTADTSPDTVELLKVALDLMQPQIKNLLTDLKPNFVVFDFAQSWLPPIASELRIRTICFSVFMAIATAFVTTWFNRNMPPTIVEVTKPPPGWPGTITLRTFEAPGFLYVFKSFHGTPSVIDRMMKCFDGCDAILIKSCREIEGPYIEYFAKQIKKPVLLIGPLVPEPQSGELDQTWADWLSHFPAKSVIYCSFGSETFLTDDQITELALGLELTGLPFFLVLNFPANLDSSAELKRTLPPGFIERVKGKGVVHSGWVQQRHILAHESVGCYVCHAGFSSVIEALVNDCQLVMLPLKGDQLLNSKLVALEWRVGVEVKRSDEDGYFGKEDVLEAVKSVMMETENEPAKSIRENHKQWKGVLQNNEVQDKYISDLVKDLKALSQDHI</sequence>
<evidence type="ECO:0000313" key="1">
    <source>
        <dbReference type="EMBL" id="KAI3749676.1"/>
    </source>
</evidence>
<evidence type="ECO:0000313" key="2">
    <source>
        <dbReference type="Proteomes" id="UP001055811"/>
    </source>
</evidence>
<reference evidence="2" key="1">
    <citation type="journal article" date="2022" name="Mol. Ecol. Resour.">
        <title>The genomes of chicory, endive, great burdock and yacon provide insights into Asteraceae palaeo-polyploidization history and plant inulin production.</title>
        <authorList>
            <person name="Fan W."/>
            <person name="Wang S."/>
            <person name="Wang H."/>
            <person name="Wang A."/>
            <person name="Jiang F."/>
            <person name="Liu H."/>
            <person name="Zhao H."/>
            <person name="Xu D."/>
            <person name="Zhang Y."/>
        </authorList>
    </citation>
    <scope>NUCLEOTIDE SEQUENCE [LARGE SCALE GENOMIC DNA]</scope>
    <source>
        <strain evidence="2">cv. Punajuju</strain>
    </source>
</reference>
<keyword evidence="2" id="KW-1185">Reference proteome</keyword>
<reference evidence="1 2" key="2">
    <citation type="journal article" date="2022" name="Mol. Ecol. Resour.">
        <title>The genomes of chicory, endive, great burdock and yacon provide insights into Asteraceae paleo-polyploidization history and plant inulin production.</title>
        <authorList>
            <person name="Fan W."/>
            <person name="Wang S."/>
            <person name="Wang H."/>
            <person name="Wang A."/>
            <person name="Jiang F."/>
            <person name="Liu H."/>
            <person name="Zhao H."/>
            <person name="Xu D."/>
            <person name="Zhang Y."/>
        </authorList>
    </citation>
    <scope>NUCLEOTIDE SEQUENCE [LARGE SCALE GENOMIC DNA]</scope>
    <source>
        <strain evidence="2">cv. Punajuju</strain>
        <tissue evidence="1">Leaves</tissue>
    </source>
</reference>
<comment type="caution">
    <text evidence="1">The sequence shown here is derived from an EMBL/GenBank/DDBJ whole genome shotgun (WGS) entry which is preliminary data.</text>
</comment>
<proteinExistence type="predicted"/>
<protein>
    <submittedName>
        <fullName evidence="1">Uncharacterized protein</fullName>
    </submittedName>
</protein>
<dbReference type="Proteomes" id="UP001055811">
    <property type="component" value="Linkage Group LG04"/>
</dbReference>
<accession>A0ACB9DTA2</accession>